<proteinExistence type="predicted"/>
<accession>A0A8S5SXN3</accession>
<protein>
    <submittedName>
        <fullName evidence="1">Uncharacterized protein</fullName>
    </submittedName>
</protein>
<evidence type="ECO:0000313" key="1">
    <source>
        <dbReference type="EMBL" id="DAF55777.1"/>
    </source>
</evidence>
<reference evidence="1" key="1">
    <citation type="journal article" date="2021" name="Proc. Natl. Acad. Sci. U.S.A.">
        <title>A Catalog of Tens of Thousands of Viruses from Human Metagenomes Reveals Hidden Associations with Chronic Diseases.</title>
        <authorList>
            <person name="Tisza M.J."/>
            <person name="Buck C.B."/>
        </authorList>
    </citation>
    <scope>NUCLEOTIDE SEQUENCE</scope>
    <source>
        <strain evidence="1">Ct8wU2</strain>
    </source>
</reference>
<sequence>MNEEKQYSTDISSFLAYSANIANQLKYSPPKEIWELAIASQNIIRQLEPYQKLFTAYAKELAELQKKSEAYYQLMAIITEFNKLNNSPRMKEFIAAMNSLNGIPLKNILEIINSVEHETETAIYHKKQTTMPKQRRRNIKKAVKLSYHAKNKSFLYAVLVYFLDKLKNLSKLELDALKDILTAILILCPSSQGPQAIFAILLIAIAIRSFQLTNNASSSDSIDKQ</sequence>
<dbReference type="EMBL" id="BK032699">
    <property type="protein sequence ID" value="DAF55777.1"/>
    <property type="molecule type" value="Genomic_DNA"/>
</dbReference>
<organism evidence="1">
    <name type="scientific">Siphoviridae sp. ct8wU2</name>
    <dbReference type="NCBI Taxonomy" id="2827791"/>
    <lineage>
        <taxon>Viruses</taxon>
        <taxon>Duplodnaviria</taxon>
        <taxon>Heunggongvirae</taxon>
        <taxon>Uroviricota</taxon>
        <taxon>Caudoviricetes</taxon>
    </lineage>
</organism>
<name>A0A8S5SXN3_9CAUD</name>